<keyword evidence="7" id="KW-1185">Reference proteome</keyword>
<evidence type="ECO:0000256" key="1">
    <source>
        <dbReference type="ARBA" id="ARBA00022603"/>
    </source>
</evidence>
<evidence type="ECO:0000259" key="5">
    <source>
        <dbReference type="Pfam" id="PF21212"/>
    </source>
</evidence>
<proteinExistence type="predicted"/>
<dbReference type="SUPFAM" id="SSF46785">
    <property type="entry name" value="Winged helix' DNA-binding domain"/>
    <property type="match status" value="1"/>
</dbReference>
<dbReference type="Gene3D" id="3.40.50.150">
    <property type="entry name" value="Vaccinia Virus protein VP39"/>
    <property type="match status" value="1"/>
</dbReference>
<dbReference type="InterPro" id="IPR016461">
    <property type="entry name" value="COMT-like"/>
</dbReference>
<dbReference type="InterPro" id="IPR036390">
    <property type="entry name" value="WH_DNA-bd_sf"/>
</dbReference>
<dbReference type="CDD" id="cd02440">
    <property type="entry name" value="AdoMet_MTases"/>
    <property type="match status" value="1"/>
</dbReference>
<dbReference type="Gene3D" id="1.10.10.10">
    <property type="entry name" value="Winged helix-like DNA-binding domain superfamily/Winged helix DNA-binding domain"/>
    <property type="match status" value="1"/>
</dbReference>
<organism evidence="6 7">
    <name type="scientific">Thiolapillus brandeum</name>
    <dbReference type="NCBI Taxonomy" id="1076588"/>
    <lineage>
        <taxon>Bacteria</taxon>
        <taxon>Pseudomonadati</taxon>
        <taxon>Pseudomonadota</taxon>
        <taxon>Gammaproteobacteria</taxon>
        <taxon>Chromatiales</taxon>
        <taxon>Sedimenticolaceae</taxon>
        <taxon>Thiolapillus</taxon>
    </lineage>
</organism>
<dbReference type="SUPFAM" id="SSF53335">
    <property type="entry name" value="S-adenosyl-L-methionine-dependent methyltransferases"/>
    <property type="match status" value="1"/>
</dbReference>
<dbReference type="PROSITE" id="PS51683">
    <property type="entry name" value="SAM_OMT_II"/>
    <property type="match status" value="1"/>
</dbReference>
<feature type="domain" description="O-methyltransferase C-terminal" evidence="4">
    <location>
        <begin position="198"/>
        <end position="334"/>
    </location>
</feature>
<protein>
    <submittedName>
        <fullName evidence="6">O-methyltransferase</fullName>
    </submittedName>
</protein>
<name>A0A7U6GIQ1_9GAMM</name>
<sequence length="373" mass="41763">MGQYRHHDFGQMPIFSMKPLFKNRKLSALEAQYEAHKIAYAPIIFQAVRSMRDLGVLEALEKAGRGGMDADSIASRTNLSTYAVDTLLESGLSCGVVEQIDKQNFALSKIGWFLLNDTMTRINMDYNHYVCYKGLYDLDKSLESEKPEGLKVFGAQWETLYQALPHLPDEVKNAWYAFDHYYSDGTYPLVLPLVLDRPVGHLLDIGANVGKFSILAANADPDLTITMLDLPDQLQNALNNVAAAGLSDRIRGLALDLLHPQAEIPSGADVYWLSQFLSCFGSEEIISILERIKTAMRADSRLFILETCWDRQEHEAAAYSLINTSPYFTCMASGNSKMYSAKALLEHIQAAGLKLHELHDNLGICHSLFECRI</sequence>
<feature type="domain" description="BVU-1015-like N-terminal dimerisation-like" evidence="5">
    <location>
        <begin position="32"/>
        <end position="99"/>
    </location>
</feature>
<evidence type="ECO:0000313" key="6">
    <source>
        <dbReference type="EMBL" id="BAO44366.1"/>
    </source>
</evidence>
<keyword evidence="3" id="KW-0949">S-adenosyl-L-methionine</keyword>
<dbReference type="AlphaFoldDB" id="A0A7U6GIQ1"/>
<evidence type="ECO:0000256" key="2">
    <source>
        <dbReference type="ARBA" id="ARBA00022679"/>
    </source>
</evidence>
<dbReference type="GO" id="GO:0032259">
    <property type="term" value="P:methylation"/>
    <property type="evidence" value="ECO:0007669"/>
    <property type="project" value="UniProtKB-KW"/>
</dbReference>
<dbReference type="InterPro" id="IPR029063">
    <property type="entry name" value="SAM-dependent_MTases_sf"/>
</dbReference>
<keyword evidence="2 6" id="KW-0808">Transferase</keyword>
<dbReference type="Gene3D" id="1.20.58.1390">
    <property type="match status" value="1"/>
</dbReference>
<dbReference type="KEGG" id="tbn:TBH_C1443"/>
<dbReference type="InterPro" id="IPR036388">
    <property type="entry name" value="WH-like_DNA-bd_sf"/>
</dbReference>
<dbReference type="Proteomes" id="UP000031631">
    <property type="component" value="Chromosome"/>
</dbReference>
<dbReference type="Pfam" id="PF00891">
    <property type="entry name" value="Methyltransf_2"/>
    <property type="match status" value="1"/>
</dbReference>
<reference evidence="6 7" key="1">
    <citation type="journal article" date="2014" name="PLoS ONE">
        <title>Physiological and genomic features of a novel sulfur-oxidizing gammaproteobacterium belonging to a previously uncultivated symbiotic lineage isolated from a hydrothermal vent.</title>
        <authorList>
            <person name="Nunoura T."/>
            <person name="Takaki Y."/>
            <person name="Kazama H."/>
            <person name="Kakuta J."/>
            <person name="Shimamura S."/>
            <person name="Makita H."/>
            <person name="Hirai M."/>
            <person name="Miyazaki M."/>
            <person name="Takai K."/>
        </authorList>
    </citation>
    <scope>NUCLEOTIDE SEQUENCE [LARGE SCALE GENOMIC DNA]</scope>
    <source>
        <strain evidence="6 7">Hiromi1</strain>
    </source>
</reference>
<keyword evidence="1 6" id="KW-0489">Methyltransferase</keyword>
<dbReference type="InterPro" id="IPR001077">
    <property type="entry name" value="COMT_C"/>
</dbReference>
<dbReference type="Pfam" id="PF21212">
    <property type="entry name" value="Dimerisation2-like_dom"/>
    <property type="match status" value="1"/>
</dbReference>
<dbReference type="EMBL" id="AP012273">
    <property type="protein sequence ID" value="BAO44366.1"/>
    <property type="molecule type" value="Genomic_DNA"/>
</dbReference>
<gene>
    <name evidence="6" type="ORF">TBH_C1443</name>
</gene>
<evidence type="ECO:0000313" key="7">
    <source>
        <dbReference type="Proteomes" id="UP000031631"/>
    </source>
</evidence>
<accession>A0A7U6GIQ1</accession>
<dbReference type="PANTHER" id="PTHR43712:SF2">
    <property type="entry name" value="O-METHYLTRANSFERASE CICE"/>
    <property type="match status" value="1"/>
</dbReference>
<dbReference type="PANTHER" id="PTHR43712">
    <property type="entry name" value="PUTATIVE (AFU_ORTHOLOGUE AFUA_4G14580)-RELATED"/>
    <property type="match status" value="1"/>
</dbReference>
<evidence type="ECO:0000256" key="3">
    <source>
        <dbReference type="ARBA" id="ARBA00022691"/>
    </source>
</evidence>
<dbReference type="GO" id="GO:0008171">
    <property type="term" value="F:O-methyltransferase activity"/>
    <property type="evidence" value="ECO:0007669"/>
    <property type="project" value="InterPro"/>
</dbReference>
<dbReference type="InterPro" id="IPR049480">
    <property type="entry name" value="BVU_1015-like_N"/>
</dbReference>
<evidence type="ECO:0000259" key="4">
    <source>
        <dbReference type="Pfam" id="PF00891"/>
    </source>
</evidence>